<dbReference type="PROSITE" id="PS50111">
    <property type="entry name" value="CHEMOTAXIS_TRANSDUC_2"/>
    <property type="match status" value="1"/>
</dbReference>
<keyword evidence="1 3" id="KW-0807">Transducer</keyword>
<keyword evidence="4" id="KW-0812">Transmembrane</keyword>
<dbReference type="EMBL" id="PDBW01000001">
    <property type="protein sequence ID" value="PFH01864.1"/>
    <property type="molecule type" value="Genomic_DNA"/>
</dbReference>
<keyword evidence="4" id="KW-0472">Membrane</keyword>
<comment type="caution">
    <text evidence="7">The sequence shown here is derived from an EMBL/GenBank/DDBJ whole genome shotgun (WGS) entry which is preliminary data.</text>
</comment>
<dbReference type="Gene3D" id="1.10.287.950">
    <property type="entry name" value="Methyl-accepting chemotaxis protein"/>
    <property type="match status" value="1"/>
</dbReference>
<proteinExistence type="inferred from homology"/>
<evidence type="ECO:0000256" key="1">
    <source>
        <dbReference type="ARBA" id="ARBA00023224"/>
    </source>
</evidence>
<reference evidence="7 8" key="1">
    <citation type="submission" date="2017-09" db="EMBL/GenBank/DDBJ databases">
        <title>Evaluation of Pacific Biosciences Sequencing Technology to Finishing C. thermocellum Genome Sequences.</title>
        <authorList>
            <person name="Brown S."/>
        </authorList>
    </citation>
    <scope>NUCLEOTIDE SEQUENCE [LARGE SCALE GENOMIC DNA]</scope>
    <source>
        <strain evidence="7 8">AD2</strain>
    </source>
</reference>
<gene>
    <name evidence="7" type="ORF">M972_11608</name>
</gene>
<evidence type="ECO:0000256" key="4">
    <source>
        <dbReference type="SAM" id="Phobius"/>
    </source>
</evidence>
<evidence type="ECO:0000313" key="8">
    <source>
        <dbReference type="Proteomes" id="UP000223596"/>
    </source>
</evidence>
<evidence type="ECO:0000259" key="6">
    <source>
        <dbReference type="PROSITE" id="PS50885"/>
    </source>
</evidence>
<evidence type="ECO:0000256" key="2">
    <source>
        <dbReference type="ARBA" id="ARBA00029447"/>
    </source>
</evidence>
<dbReference type="AlphaFoldDB" id="A0AB36TD46"/>
<feature type="transmembrane region" description="Helical" evidence="4">
    <location>
        <begin position="188"/>
        <end position="210"/>
    </location>
</feature>
<dbReference type="SUPFAM" id="SSF58104">
    <property type="entry name" value="Methyl-accepting chemotaxis protein (MCP) signaling domain"/>
    <property type="match status" value="1"/>
</dbReference>
<dbReference type="InterPro" id="IPR004089">
    <property type="entry name" value="MCPsignal_dom"/>
</dbReference>
<sequence>MFNSLTKKMLGTVILISAICTVSFSVTIFYVLEGAVTRQMESDGRALVTSIKRQIVSNNITDTNEIREIFKELKEQSKGNIIYMSITDDKQNILVSSDDERVSGNLENDASTSGAQSVDGMSSATEFKGDKNKIDAITSATVGLISETGEGEKVYNVSIPFSSELIKSGSLNVGISLERMYDEIRSTLINTILISVLIGLIAVAIGFVIARTIINPIKNVILKLDDFSKGDFTVEFYSRANDETKKLTDALNTSISILKETIKTVKESVSLLNKFSEELASTSDETGTTGEQISKSIEDVTESIADQASNIQYIISILEDFGSKFDKMLEETGIVLDSNSKMKEITDMEYVTLQNLVKTVEDTKKSFSSTVEEVKSLNNYVFEINKITEVINSIAGQTNLLALNASIESARAGEAGKGFAVVADEIKKLAAQVMGYSNNINQLINNVTKNTEKVFNNIQVISDKLDAQVQTIKYTVKSYDNIRAEADNVITQIESVNKSVNSLSQEKNTIIERIGNISDTFNQVVASAEEITASVQTEAENVRQLSVMAQELNNLASRLNQDVGVFRVEK</sequence>
<evidence type="ECO:0000259" key="5">
    <source>
        <dbReference type="PROSITE" id="PS50111"/>
    </source>
</evidence>
<feature type="domain" description="HAMP" evidence="6">
    <location>
        <begin position="211"/>
        <end position="263"/>
    </location>
</feature>
<evidence type="ECO:0000256" key="3">
    <source>
        <dbReference type="PROSITE-ProRule" id="PRU00284"/>
    </source>
</evidence>
<dbReference type="PANTHER" id="PTHR32089">
    <property type="entry name" value="METHYL-ACCEPTING CHEMOTAXIS PROTEIN MCPB"/>
    <property type="match status" value="1"/>
</dbReference>
<dbReference type="PROSITE" id="PS50885">
    <property type="entry name" value="HAMP"/>
    <property type="match status" value="1"/>
</dbReference>
<accession>A0AB36TD46</accession>
<dbReference type="GO" id="GO:0016020">
    <property type="term" value="C:membrane"/>
    <property type="evidence" value="ECO:0007669"/>
    <property type="project" value="InterPro"/>
</dbReference>
<comment type="similarity">
    <text evidence="2">Belongs to the methyl-accepting chemotaxis (MCP) protein family.</text>
</comment>
<evidence type="ECO:0000313" key="7">
    <source>
        <dbReference type="EMBL" id="PFH01864.1"/>
    </source>
</evidence>
<name>A0AB36TD46_ACETH</name>
<organism evidence="7 8">
    <name type="scientific">Acetivibrio thermocellus AD2</name>
    <dbReference type="NCBI Taxonomy" id="1138384"/>
    <lineage>
        <taxon>Bacteria</taxon>
        <taxon>Bacillati</taxon>
        <taxon>Bacillota</taxon>
        <taxon>Clostridia</taxon>
        <taxon>Eubacteriales</taxon>
        <taxon>Oscillospiraceae</taxon>
        <taxon>Acetivibrio</taxon>
    </lineage>
</organism>
<keyword evidence="4" id="KW-1133">Transmembrane helix</keyword>
<dbReference type="SMART" id="SM00283">
    <property type="entry name" value="MA"/>
    <property type="match status" value="1"/>
</dbReference>
<dbReference type="Pfam" id="PF00015">
    <property type="entry name" value="MCPsignal"/>
    <property type="match status" value="1"/>
</dbReference>
<dbReference type="GO" id="GO:0007165">
    <property type="term" value="P:signal transduction"/>
    <property type="evidence" value="ECO:0007669"/>
    <property type="project" value="UniProtKB-KW"/>
</dbReference>
<protein>
    <submittedName>
        <fullName evidence="7">Methyl-accepting chemotaxis protein</fullName>
    </submittedName>
</protein>
<dbReference type="RefSeq" id="WP_003516902.1">
    <property type="nucleotide sequence ID" value="NZ_CP013828.1"/>
</dbReference>
<dbReference type="InterPro" id="IPR003660">
    <property type="entry name" value="HAMP_dom"/>
</dbReference>
<feature type="domain" description="Methyl-accepting transducer" evidence="5">
    <location>
        <begin position="282"/>
        <end position="522"/>
    </location>
</feature>
<dbReference type="PANTHER" id="PTHR32089:SF112">
    <property type="entry name" value="LYSOZYME-LIKE PROTEIN-RELATED"/>
    <property type="match status" value="1"/>
</dbReference>
<dbReference type="Proteomes" id="UP000223596">
    <property type="component" value="Unassembled WGS sequence"/>
</dbReference>
<feature type="transmembrane region" description="Helical" evidence="4">
    <location>
        <begin position="12"/>
        <end position="32"/>
    </location>
</feature>
<dbReference type="GeneID" id="35805018"/>